<comment type="caution">
    <text evidence="1">The sequence shown here is derived from an EMBL/GenBank/DDBJ whole genome shotgun (WGS) entry which is preliminary data.</text>
</comment>
<dbReference type="Proteomes" id="UP001300745">
    <property type="component" value="Unassembled WGS sequence"/>
</dbReference>
<keyword evidence="2" id="KW-1185">Reference proteome</keyword>
<gene>
    <name evidence="1" type="ORF">ORI27_19645</name>
</gene>
<reference evidence="1 2" key="1">
    <citation type="submission" date="2022-11" db="EMBL/GenBank/DDBJ databases">
        <title>Mycobacterium sp. nov.</title>
        <authorList>
            <person name="Papic B."/>
            <person name="Spicic S."/>
            <person name="Duvnjak S."/>
        </authorList>
    </citation>
    <scope>NUCLEOTIDE SEQUENCE [LARGE SCALE GENOMIC DNA]</scope>
    <source>
        <strain evidence="1 2">CVI_P4</strain>
    </source>
</reference>
<protein>
    <submittedName>
        <fullName evidence="1">STAS/SEC14 domain-containing protein</fullName>
    </submittedName>
</protein>
<dbReference type="RefSeq" id="WP_265998622.1">
    <property type="nucleotide sequence ID" value="NZ_JAPJDN010000018.1"/>
</dbReference>
<evidence type="ECO:0000313" key="1">
    <source>
        <dbReference type="EMBL" id="MCX2938915.1"/>
    </source>
</evidence>
<evidence type="ECO:0000313" key="2">
    <source>
        <dbReference type="Proteomes" id="UP001300745"/>
    </source>
</evidence>
<dbReference type="InterPro" id="IPR038396">
    <property type="entry name" value="SpoIIAA-like_sf"/>
</dbReference>
<organism evidence="1 2">
    <name type="scientific">Mycobacterium pinniadriaticum</name>
    <dbReference type="NCBI Taxonomy" id="2994102"/>
    <lineage>
        <taxon>Bacteria</taxon>
        <taxon>Bacillati</taxon>
        <taxon>Actinomycetota</taxon>
        <taxon>Actinomycetes</taxon>
        <taxon>Mycobacteriales</taxon>
        <taxon>Mycobacteriaceae</taxon>
        <taxon>Mycobacterium</taxon>
    </lineage>
</organism>
<proteinExistence type="predicted"/>
<dbReference type="EMBL" id="JAPJDO010000018">
    <property type="protein sequence ID" value="MCX2938915.1"/>
    <property type="molecule type" value="Genomic_DNA"/>
</dbReference>
<dbReference type="InterPro" id="IPR036513">
    <property type="entry name" value="STAS_dom_sf"/>
</dbReference>
<sequence length="116" mass="13618">MIEKMSRSHDNVVGFRVSGDVTRADYDILGPDVQTIVDASGSVRVLLDMSEFHWEKVEAWGADLRFGKKYHRSIERMALVGHHQWEKWLTRLAEPFYAQEARYFDDVDQAWDWLDS</sequence>
<dbReference type="SUPFAM" id="SSF52091">
    <property type="entry name" value="SpoIIaa-like"/>
    <property type="match status" value="1"/>
</dbReference>
<name>A0ABT3SHB8_9MYCO</name>
<dbReference type="InterPro" id="IPR021866">
    <property type="entry name" value="SpoIIAA-like"/>
</dbReference>
<dbReference type="Pfam" id="PF11964">
    <property type="entry name" value="SpoIIAA-like"/>
    <property type="match status" value="1"/>
</dbReference>
<accession>A0ABT3SHB8</accession>
<dbReference type="Gene3D" id="3.40.50.10600">
    <property type="entry name" value="SpoIIaa-like domains"/>
    <property type="match status" value="1"/>
</dbReference>